<sequence>MLQEESPYVCPISKKFFFDPVYLLCNDKKHIFEKEALQDKLAENLNCPKCKIPLDSKNQILEANDMKKSIYEAIQKNQLLVCNQYLPREVIFSLLCEGKLKMPLTTIEKILNYNYTHQKLELKENLSFIFLDNFTTKKQKLILYALKIQPQLMAYFLRNSIQTSQLKLIVKKLTDIKGAFNEITINQFITHTTANQQEFNSVSYLLLSNVEGREILKENSALCTLIGERLSEDSLKQFVNQTTHKGTLYYLLTDEEVGQKILKNHKNLRDKMSYIGKTLLSKQIIDGPDKGQTLQNLYNQVINSTSLTKRLTH</sequence>
<protein>
    <recommendedName>
        <fullName evidence="3">U-box domain-containing protein</fullName>
    </recommendedName>
</protein>
<organism evidence="1 2">
    <name type="scientific">Candidatus Rickettsiella isopodorum</name>
    <dbReference type="NCBI Taxonomy" id="1225476"/>
    <lineage>
        <taxon>Bacteria</taxon>
        <taxon>Pseudomonadati</taxon>
        <taxon>Pseudomonadota</taxon>
        <taxon>Gammaproteobacteria</taxon>
        <taxon>Legionellales</taxon>
        <taxon>Coxiellaceae</taxon>
        <taxon>Rickettsiella</taxon>
    </lineage>
</organism>
<dbReference type="EMBL" id="LUKY01000032">
    <property type="protein sequence ID" value="OIZ94995.1"/>
    <property type="molecule type" value="Genomic_DNA"/>
</dbReference>
<reference evidence="1 2" key="1">
    <citation type="submission" date="2016-03" db="EMBL/GenBank/DDBJ databases">
        <title>Comparative genomics of Rickettsiella.</title>
        <authorList>
            <person name="Chandler C."/>
            <person name="Wang Y."/>
        </authorList>
    </citation>
    <scope>NUCLEOTIDE SEQUENCE [LARGE SCALE GENOMIC DNA]</scope>
    <source>
        <strain evidence="1 2">RCFS May 2013</strain>
    </source>
</reference>
<dbReference type="SUPFAM" id="SSF57850">
    <property type="entry name" value="RING/U-box"/>
    <property type="match status" value="1"/>
</dbReference>
<evidence type="ECO:0000313" key="2">
    <source>
        <dbReference type="Proteomes" id="UP000183924"/>
    </source>
</evidence>
<evidence type="ECO:0008006" key="3">
    <source>
        <dbReference type="Google" id="ProtNLM"/>
    </source>
</evidence>
<dbReference type="InterPro" id="IPR013083">
    <property type="entry name" value="Znf_RING/FYVE/PHD"/>
</dbReference>
<comment type="caution">
    <text evidence="1">The sequence shown here is derived from an EMBL/GenBank/DDBJ whole genome shotgun (WGS) entry which is preliminary data.</text>
</comment>
<dbReference type="RefSeq" id="WP_071662256.1">
    <property type="nucleotide sequence ID" value="NZ_LUKY01000032.1"/>
</dbReference>
<evidence type="ECO:0000313" key="1">
    <source>
        <dbReference type="EMBL" id="OIZ94995.1"/>
    </source>
</evidence>
<dbReference type="Proteomes" id="UP000183924">
    <property type="component" value="Unassembled WGS sequence"/>
</dbReference>
<gene>
    <name evidence="1" type="ORF">A1D18_02505</name>
</gene>
<name>A0A1J8P7L5_9COXI</name>
<keyword evidence="2" id="KW-1185">Reference proteome</keyword>
<proteinExistence type="predicted"/>
<dbReference type="Gene3D" id="3.30.40.10">
    <property type="entry name" value="Zinc/RING finger domain, C3HC4 (zinc finger)"/>
    <property type="match status" value="1"/>
</dbReference>
<accession>A0A1J8P7L5</accession>
<dbReference type="AlphaFoldDB" id="A0A1J8P7L5"/>